<dbReference type="PATRIC" id="fig|1317118.6.peg.2760"/>
<dbReference type="GO" id="GO:0030313">
    <property type="term" value="C:cell envelope"/>
    <property type="evidence" value="ECO:0007669"/>
    <property type="project" value="UniProtKB-SubCell"/>
</dbReference>
<dbReference type="eggNOG" id="COG5360">
    <property type="taxonomic scope" value="Bacteria"/>
</dbReference>
<protein>
    <submittedName>
        <fullName evidence="3">Heparinase II/III-like protein</fullName>
    </submittedName>
</protein>
<dbReference type="AlphaFoldDB" id="W4HH69"/>
<evidence type="ECO:0000256" key="1">
    <source>
        <dbReference type="ARBA" id="ARBA00004196"/>
    </source>
</evidence>
<dbReference type="Gene3D" id="2.70.98.70">
    <property type="match status" value="1"/>
</dbReference>
<dbReference type="GO" id="GO:0016829">
    <property type="term" value="F:lyase activity"/>
    <property type="evidence" value="ECO:0007669"/>
    <property type="project" value="InterPro"/>
</dbReference>
<name>W4HH69_9RHOB</name>
<proteinExistence type="predicted"/>
<comment type="caution">
    <text evidence="3">The sequence shown here is derived from an EMBL/GenBank/DDBJ whole genome shotgun (WGS) entry which is preliminary data.</text>
</comment>
<dbReference type="RefSeq" id="WP_043845080.1">
    <property type="nucleotide sequence ID" value="NZ_AQQW01000008.1"/>
</dbReference>
<dbReference type="STRING" id="1379903.ATO8_13417"/>
<feature type="domain" description="Heparinase II/III-like C-terminal" evidence="2">
    <location>
        <begin position="299"/>
        <end position="559"/>
    </location>
</feature>
<evidence type="ECO:0000313" key="4">
    <source>
        <dbReference type="Proteomes" id="UP000019063"/>
    </source>
</evidence>
<evidence type="ECO:0000259" key="2">
    <source>
        <dbReference type="Pfam" id="PF07940"/>
    </source>
</evidence>
<sequence length="590" mass="64012">MSRLQRWRAAAGRAHNRYHALRAARARPATAFLSAPEPRTVGSFARGRQLAAGNLLFAGHLVEAPGWPIWDVTPPDPAFEEEIQGFTWLDDLAAVGEPRSRAVAQDWVWGWIERYGSGHGPGWRPDLAGRRIIRWTHHALFLLRGRSSEQSDAFYRALGAQTLYLSRRWSATPPGLARFEALTGLLYAGLSLEGMERFVPGAQAALARECTRVVDDEGGLPTRCPEDLLEVFTLLTWAGAALTETGRTLDREHAGAIERIAPTLRALRHADGGLARFHGGGRGAEGRLDQALAASGVRRRGGKGLAMGFARLQGGRTSVVVDAAPPPTGPASYNAHASTLAFELTSGRRPLVVNCGSGAIFGSDWRRAGRATPSHSALCLDGYSSARLGAPGFIGAARREMLEDAPTRVPCELSPAEDGTRFEGGHDGYVATHGLTHARTLELTHDGRALAGEDLLVAISDRDKRLFDHRMDAVRLSGLPFQIRFHLHPDVDAELDMNGTAVSMALRSGEIWVFRHDLGADLRLEASVYLEKGRLRPRAAQQVVLSGRAMEYATRVRWSFAKAHETAIAIRDLAPAAADDDEADENGDDS</sequence>
<dbReference type="Proteomes" id="UP000019063">
    <property type="component" value="Unassembled WGS sequence"/>
</dbReference>
<accession>W4HH69</accession>
<dbReference type="InterPro" id="IPR012480">
    <property type="entry name" value="Hepar_II_III_C"/>
</dbReference>
<evidence type="ECO:0000313" key="3">
    <source>
        <dbReference type="EMBL" id="ETW12097.1"/>
    </source>
</evidence>
<gene>
    <name evidence="3" type="ORF">ATO8_13417</name>
</gene>
<comment type="subcellular location">
    <subcellularLocation>
        <location evidence="1">Cell envelope</location>
    </subcellularLocation>
</comment>
<dbReference type="Pfam" id="PF07940">
    <property type="entry name" value="Hepar_II_III_C"/>
    <property type="match status" value="1"/>
</dbReference>
<dbReference type="EMBL" id="AQQW01000008">
    <property type="protein sequence ID" value="ETW12097.1"/>
    <property type="molecule type" value="Genomic_DNA"/>
</dbReference>
<dbReference type="Gene3D" id="1.50.10.100">
    <property type="entry name" value="Chondroitin AC/alginate lyase"/>
    <property type="match status" value="1"/>
</dbReference>
<dbReference type="InterPro" id="IPR008929">
    <property type="entry name" value="Chondroitin_lyas"/>
</dbReference>
<reference evidence="3 4" key="1">
    <citation type="journal article" date="2014" name="Antonie Van Leeuwenhoek">
        <title>Roseivivax atlanticus sp. nov., isolated from surface seawater of the Atlantic Ocean.</title>
        <authorList>
            <person name="Li G."/>
            <person name="Lai Q."/>
            <person name="Liu X."/>
            <person name="Sun F."/>
            <person name="Shao Z."/>
        </authorList>
    </citation>
    <scope>NUCLEOTIDE SEQUENCE [LARGE SCALE GENOMIC DNA]</scope>
    <source>
        <strain evidence="3 4">22II-s10s</strain>
    </source>
</reference>
<organism evidence="3 4">
    <name type="scientific">Roseivivax marinus</name>
    <dbReference type="NCBI Taxonomy" id="1379903"/>
    <lineage>
        <taxon>Bacteria</taxon>
        <taxon>Pseudomonadati</taxon>
        <taxon>Pseudomonadota</taxon>
        <taxon>Alphaproteobacteria</taxon>
        <taxon>Rhodobacterales</taxon>
        <taxon>Roseobacteraceae</taxon>
        <taxon>Roseivivax</taxon>
    </lineage>
</organism>
<keyword evidence="4" id="KW-1185">Reference proteome</keyword>